<gene>
    <name evidence="7" type="ORF">CLV92_111118</name>
</gene>
<keyword evidence="4 6" id="KW-1133">Transmembrane helix</keyword>
<dbReference type="PANTHER" id="PTHR30028">
    <property type="entry name" value="UPF0014 INNER MEMBRANE PROTEIN YBBM-RELATED"/>
    <property type="match status" value="1"/>
</dbReference>
<dbReference type="InterPro" id="IPR005226">
    <property type="entry name" value="UPF0014_fam"/>
</dbReference>
<name>A0A2S6IG71_9ACTN</name>
<evidence type="ECO:0000256" key="5">
    <source>
        <dbReference type="ARBA" id="ARBA00023136"/>
    </source>
</evidence>
<dbReference type="PANTHER" id="PTHR30028:SF0">
    <property type="entry name" value="PROTEIN ALUMINUM SENSITIVE 3"/>
    <property type="match status" value="1"/>
</dbReference>
<dbReference type="Proteomes" id="UP000239485">
    <property type="component" value="Unassembled WGS sequence"/>
</dbReference>
<organism evidence="7 8">
    <name type="scientific">Kineococcus xinjiangensis</name>
    <dbReference type="NCBI Taxonomy" id="512762"/>
    <lineage>
        <taxon>Bacteria</taxon>
        <taxon>Bacillati</taxon>
        <taxon>Actinomycetota</taxon>
        <taxon>Actinomycetes</taxon>
        <taxon>Kineosporiales</taxon>
        <taxon>Kineosporiaceae</taxon>
        <taxon>Kineococcus</taxon>
    </lineage>
</organism>
<feature type="transmembrane region" description="Helical" evidence="6">
    <location>
        <begin position="36"/>
        <end position="58"/>
    </location>
</feature>
<feature type="transmembrane region" description="Helical" evidence="6">
    <location>
        <begin position="189"/>
        <end position="209"/>
    </location>
</feature>
<evidence type="ECO:0000313" key="8">
    <source>
        <dbReference type="Proteomes" id="UP000239485"/>
    </source>
</evidence>
<dbReference type="AlphaFoldDB" id="A0A2S6IG71"/>
<comment type="subcellular location">
    <subcellularLocation>
        <location evidence="1">Membrane</location>
        <topology evidence="1">Multi-pass membrane protein</topology>
    </subcellularLocation>
</comment>
<feature type="transmembrane region" description="Helical" evidence="6">
    <location>
        <begin position="89"/>
        <end position="110"/>
    </location>
</feature>
<sequence>MSGGQVASLALALVLLGALAVGVGRAGRLGQERAVVVAVARAVVQVLAVGVVLGVVLATPVLAPVYLLVGLGVAAATSARRLAGAGRTWPATAAAIGAGAGSAAAVVLACRALEWEARQVVPFTAQLVGGAMTATTLAGRRLLDDARQQWDVVEGWYALGAGPRQATAELARTAAARSVVPALDQTRNVGLVVLPGAFVGLLLAGASPLEAARVQLLVLVGLLAAETVAAVVVTRLLARRLVVRPDPAG</sequence>
<evidence type="ECO:0000256" key="3">
    <source>
        <dbReference type="ARBA" id="ARBA00022692"/>
    </source>
</evidence>
<dbReference type="Pfam" id="PF03649">
    <property type="entry name" value="UPF0014"/>
    <property type="match status" value="1"/>
</dbReference>
<feature type="transmembrane region" description="Helical" evidence="6">
    <location>
        <begin position="215"/>
        <end position="238"/>
    </location>
</feature>
<dbReference type="RefSeq" id="WP_211291162.1">
    <property type="nucleotide sequence ID" value="NZ_PTJD01000011.1"/>
</dbReference>
<dbReference type="EMBL" id="PTJD01000011">
    <property type="protein sequence ID" value="PPK93201.1"/>
    <property type="molecule type" value="Genomic_DNA"/>
</dbReference>
<protein>
    <submittedName>
        <fullName evidence="7">Putative ABC transport system permease protein</fullName>
    </submittedName>
</protein>
<dbReference type="GO" id="GO:0005886">
    <property type="term" value="C:plasma membrane"/>
    <property type="evidence" value="ECO:0007669"/>
    <property type="project" value="TreeGrafter"/>
</dbReference>
<keyword evidence="5 6" id="KW-0472">Membrane</keyword>
<accession>A0A2S6IG71</accession>
<comment type="similarity">
    <text evidence="2">Belongs to the UPF0014 family.</text>
</comment>
<evidence type="ECO:0000256" key="4">
    <source>
        <dbReference type="ARBA" id="ARBA00022989"/>
    </source>
</evidence>
<evidence type="ECO:0000256" key="6">
    <source>
        <dbReference type="SAM" id="Phobius"/>
    </source>
</evidence>
<proteinExistence type="inferred from homology"/>
<comment type="caution">
    <text evidence="7">The sequence shown here is derived from an EMBL/GenBank/DDBJ whole genome shotgun (WGS) entry which is preliminary data.</text>
</comment>
<evidence type="ECO:0000256" key="2">
    <source>
        <dbReference type="ARBA" id="ARBA00005268"/>
    </source>
</evidence>
<keyword evidence="8" id="KW-1185">Reference proteome</keyword>
<evidence type="ECO:0000256" key="1">
    <source>
        <dbReference type="ARBA" id="ARBA00004141"/>
    </source>
</evidence>
<reference evidence="7 8" key="1">
    <citation type="submission" date="2018-02" db="EMBL/GenBank/DDBJ databases">
        <title>Genomic Encyclopedia of Archaeal and Bacterial Type Strains, Phase II (KMG-II): from individual species to whole genera.</title>
        <authorList>
            <person name="Goeker M."/>
        </authorList>
    </citation>
    <scope>NUCLEOTIDE SEQUENCE [LARGE SCALE GENOMIC DNA]</scope>
    <source>
        <strain evidence="7 8">DSM 22857</strain>
    </source>
</reference>
<keyword evidence="3 6" id="KW-0812">Transmembrane</keyword>
<evidence type="ECO:0000313" key="7">
    <source>
        <dbReference type="EMBL" id="PPK93201.1"/>
    </source>
</evidence>